<dbReference type="EMBL" id="UINC01067204">
    <property type="protein sequence ID" value="SVB98645.1"/>
    <property type="molecule type" value="Genomic_DNA"/>
</dbReference>
<gene>
    <name evidence="1" type="ORF">METZ01_LOCUS251499</name>
</gene>
<proteinExistence type="predicted"/>
<protein>
    <submittedName>
        <fullName evidence="1">Uncharacterized protein</fullName>
    </submittedName>
</protein>
<feature type="non-terminal residue" evidence="1">
    <location>
        <position position="40"/>
    </location>
</feature>
<reference evidence="1" key="1">
    <citation type="submission" date="2018-05" db="EMBL/GenBank/DDBJ databases">
        <authorList>
            <person name="Lanie J.A."/>
            <person name="Ng W.-L."/>
            <person name="Kazmierczak K.M."/>
            <person name="Andrzejewski T.M."/>
            <person name="Davidsen T.M."/>
            <person name="Wayne K.J."/>
            <person name="Tettelin H."/>
            <person name="Glass J.I."/>
            <person name="Rusch D."/>
            <person name="Podicherti R."/>
            <person name="Tsui H.-C.T."/>
            <person name="Winkler M.E."/>
        </authorList>
    </citation>
    <scope>NUCLEOTIDE SEQUENCE</scope>
</reference>
<accession>A0A382IH06</accession>
<sequence>MFFIARSFASGSTETDRYFNREIQIPEHPASQVKFYERNM</sequence>
<dbReference type="AlphaFoldDB" id="A0A382IH06"/>
<organism evidence="1">
    <name type="scientific">marine metagenome</name>
    <dbReference type="NCBI Taxonomy" id="408172"/>
    <lineage>
        <taxon>unclassified sequences</taxon>
        <taxon>metagenomes</taxon>
        <taxon>ecological metagenomes</taxon>
    </lineage>
</organism>
<name>A0A382IH06_9ZZZZ</name>
<evidence type="ECO:0000313" key="1">
    <source>
        <dbReference type="EMBL" id="SVB98645.1"/>
    </source>
</evidence>